<dbReference type="GO" id="GO:0003723">
    <property type="term" value="F:RNA binding"/>
    <property type="evidence" value="ECO:0007669"/>
    <property type="project" value="InterPro"/>
</dbReference>
<evidence type="ECO:0008006" key="5">
    <source>
        <dbReference type="Google" id="ProtNLM"/>
    </source>
</evidence>
<evidence type="ECO:0000256" key="1">
    <source>
        <dbReference type="ARBA" id="ARBA00022737"/>
    </source>
</evidence>
<dbReference type="KEGG" id="smo:SELMODRAFT_138070"/>
<feature type="non-terminal residue" evidence="3">
    <location>
        <position position="300"/>
    </location>
</feature>
<dbReference type="Pfam" id="PF01535">
    <property type="entry name" value="PPR"/>
    <property type="match status" value="5"/>
</dbReference>
<dbReference type="Proteomes" id="UP000001514">
    <property type="component" value="Unassembled WGS sequence"/>
</dbReference>
<feature type="repeat" description="PPR" evidence="2">
    <location>
        <begin position="75"/>
        <end position="106"/>
    </location>
</feature>
<evidence type="ECO:0000256" key="2">
    <source>
        <dbReference type="PROSITE-ProRule" id="PRU00708"/>
    </source>
</evidence>
<gene>
    <name evidence="3" type="ORF">SELMODRAFT_138070</name>
</gene>
<dbReference type="PANTHER" id="PTHR47926:SF533">
    <property type="entry name" value="DYW DOMAIN-CONTAINING PROTEIN"/>
    <property type="match status" value="1"/>
</dbReference>
<keyword evidence="1" id="KW-0677">Repeat</keyword>
<dbReference type="InterPro" id="IPR011990">
    <property type="entry name" value="TPR-like_helical_dom_sf"/>
</dbReference>
<dbReference type="PROSITE" id="PS51257">
    <property type="entry name" value="PROKAR_LIPOPROTEIN"/>
    <property type="match status" value="1"/>
</dbReference>
<evidence type="ECO:0000313" key="3">
    <source>
        <dbReference type="EMBL" id="EFJ04920.1"/>
    </source>
</evidence>
<dbReference type="GO" id="GO:0009451">
    <property type="term" value="P:RNA modification"/>
    <property type="evidence" value="ECO:0007669"/>
    <property type="project" value="InterPro"/>
</dbReference>
<feature type="repeat" description="PPR" evidence="2">
    <location>
        <begin position="241"/>
        <end position="275"/>
    </location>
</feature>
<dbReference type="InterPro" id="IPR002885">
    <property type="entry name" value="PPR_rpt"/>
</dbReference>
<dbReference type="Pfam" id="PF13041">
    <property type="entry name" value="PPR_2"/>
    <property type="match status" value="1"/>
</dbReference>
<dbReference type="EMBL" id="GL377744">
    <property type="protein sequence ID" value="EFJ04920.1"/>
    <property type="molecule type" value="Genomic_DNA"/>
</dbReference>
<keyword evidence="4" id="KW-1185">Reference proteome</keyword>
<dbReference type="Gramene" id="EFJ04920">
    <property type="protein sequence ID" value="EFJ04920"/>
    <property type="gene ID" value="SELMODRAFT_138070"/>
</dbReference>
<organism evidence="4">
    <name type="scientific">Selaginella moellendorffii</name>
    <name type="common">Spikemoss</name>
    <dbReference type="NCBI Taxonomy" id="88036"/>
    <lineage>
        <taxon>Eukaryota</taxon>
        <taxon>Viridiplantae</taxon>
        <taxon>Streptophyta</taxon>
        <taxon>Embryophyta</taxon>
        <taxon>Tracheophyta</taxon>
        <taxon>Lycopodiopsida</taxon>
        <taxon>Selaginellales</taxon>
        <taxon>Selaginellaceae</taxon>
        <taxon>Selaginella</taxon>
    </lineage>
</organism>
<feature type="repeat" description="PPR" evidence="2">
    <location>
        <begin position="109"/>
        <end position="143"/>
    </location>
</feature>
<dbReference type="Gene3D" id="1.25.40.10">
    <property type="entry name" value="Tetratricopeptide repeat domain"/>
    <property type="match status" value="3"/>
</dbReference>
<reference evidence="3 4" key="1">
    <citation type="journal article" date="2011" name="Science">
        <title>The Selaginella genome identifies genetic changes associated with the evolution of vascular plants.</title>
        <authorList>
            <person name="Banks J.A."/>
            <person name="Nishiyama T."/>
            <person name="Hasebe M."/>
            <person name="Bowman J.L."/>
            <person name="Gribskov M."/>
            <person name="dePamphilis C."/>
            <person name="Albert V.A."/>
            <person name="Aono N."/>
            <person name="Aoyama T."/>
            <person name="Ambrose B.A."/>
            <person name="Ashton N.W."/>
            <person name="Axtell M.J."/>
            <person name="Barker E."/>
            <person name="Barker M.S."/>
            <person name="Bennetzen J.L."/>
            <person name="Bonawitz N.D."/>
            <person name="Chapple C."/>
            <person name="Cheng C."/>
            <person name="Correa L.G."/>
            <person name="Dacre M."/>
            <person name="DeBarry J."/>
            <person name="Dreyer I."/>
            <person name="Elias M."/>
            <person name="Engstrom E.M."/>
            <person name="Estelle M."/>
            <person name="Feng L."/>
            <person name="Finet C."/>
            <person name="Floyd S.K."/>
            <person name="Frommer W.B."/>
            <person name="Fujita T."/>
            <person name="Gramzow L."/>
            <person name="Gutensohn M."/>
            <person name="Harholt J."/>
            <person name="Hattori M."/>
            <person name="Heyl A."/>
            <person name="Hirai T."/>
            <person name="Hiwatashi Y."/>
            <person name="Ishikawa M."/>
            <person name="Iwata M."/>
            <person name="Karol K.G."/>
            <person name="Koehler B."/>
            <person name="Kolukisaoglu U."/>
            <person name="Kubo M."/>
            <person name="Kurata T."/>
            <person name="Lalonde S."/>
            <person name="Li K."/>
            <person name="Li Y."/>
            <person name="Litt A."/>
            <person name="Lyons E."/>
            <person name="Manning G."/>
            <person name="Maruyama T."/>
            <person name="Michael T.P."/>
            <person name="Mikami K."/>
            <person name="Miyazaki S."/>
            <person name="Morinaga S."/>
            <person name="Murata T."/>
            <person name="Mueller-Roeber B."/>
            <person name="Nelson D.R."/>
            <person name="Obara M."/>
            <person name="Oguri Y."/>
            <person name="Olmstead R.G."/>
            <person name="Onodera N."/>
            <person name="Petersen B.L."/>
            <person name="Pils B."/>
            <person name="Prigge M."/>
            <person name="Rensing S.A."/>
            <person name="Riano-Pachon D.M."/>
            <person name="Roberts A.W."/>
            <person name="Sato Y."/>
            <person name="Scheller H.V."/>
            <person name="Schulz B."/>
            <person name="Schulz C."/>
            <person name="Shakirov E.V."/>
            <person name="Shibagaki N."/>
            <person name="Shinohara N."/>
            <person name="Shippen D.E."/>
            <person name="Soerensen I."/>
            <person name="Sotooka R."/>
            <person name="Sugimoto N."/>
            <person name="Sugita M."/>
            <person name="Sumikawa N."/>
            <person name="Tanurdzic M."/>
            <person name="Theissen G."/>
            <person name="Ulvskov P."/>
            <person name="Wakazuki S."/>
            <person name="Weng J.K."/>
            <person name="Willats W.W."/>
            <person name="Wipf D."/>
            <person name="Wolf P.G."/>
            <person name="Yang L."/>
            <person name="Zimmer A.D."/>
            <person name="Zhu Q."/>
            <person name="Mitros T."/>
            <person name="Hellsten U."/>
            <person name="Loque D."/>
            <person name="Otillar R."/>
            <person name="Salamov A."/>
            <person name="Schmutz J."/>
            <person name="Shapiro H."/>
            <person name="Lindquist E."/>
            <person name="Lucas S."/>
            <person name="Rokhsar D."/>
            <person name="Grigoriev I.V."/>
        </authorList>
    </citation>
    <scope>NUCLEOTIDE SEQUENCE [LARGE SCALE GENOMIC DNA]</scope>
</reference>
<sequence length="300" mass="32796">MERDEVTPNVVTYLGVIQACASLRDLETGKSIHDRIVAIHPRLDPKLAVALINMFGRCRCVARARAVFDRLDYRDTVAWNVLMSAHAQNGHLEEARAIFFGEMPPEKRSVVSWNVIISACAQAGRAADALELFHVMGEQGDVVSWNTMISALARSGLPGQAIQLLSSMTAEVKANAITFVSAVDACAGLGVISEGRKLHRLVREAGCELELNVQNSLINMYGKCGSVGEARGVYDGMPYRDVVSWNGMLAAYCANGHLRQAKLLFDEVPDWDVISWNIMVAGMARGGRSRDALRLFASMD</sequence>
<protein>
    <recommendedName>
        <fullName evidence="5">Pentacotripeptide-repeat region of PRORP domain-containing protein</fullName>
    </recommendedName>
</protein>
<accession>D8TEL4</accession>
<dbReference type="HOGENOM" id="CLU_002706_0_0_1"/>
<dbReference type="NCBIfam" id="TIGR00756">
    <property type="entry name" value="PPR"/>
    <property type="match status" value="6"/>
</dbReference>
<dbReference type="eggNOG" id="KOG4197">
    <property type="taxonomic scope" value="Eukaryota"/>
</dbReference>
<dbReference type="InParanoid" id="D8TEL4"/>
<dbReference type="InterPro" id="IPR046960">
    <property type="entry name" value="PPR_At4g14850-like_plant"/>
</dbReference>
<proteinExistence type="predicted"/>
<dbReference type="AlphaFoldDB" id="D8TEL4"/>
<dbReference type="PROSITE" id="PS51375">
    <property type="entry name" value="PPR"/>
    <property type="match status" value="3"/>
</dbReference>
<evidence type="ECO:0000313" key="4">
    <source>
        <dbReference type="Proteomes" id="UP000001514"/>
    </source>
</evidence>
<name>D8TEL4_SELML</name>
<dbReference type="PANTHER" id="PTHR47926">
    <property type="entry name" value="PENTATRICOPEPTIDE REPEAT-CONTAINING PROTEIN"/>
    <property type="match status" value="1"/>
</dbReference>